<gene>
    <name evidence="1" type="ORF">H9Y05_09610</name>
</gene>
<accession>A0A8J6PJA3</accession>
<protein>
    <submittedName>
        <fullName evidence="1">Uncharacterized protein</fullName>
    </submittedName>
</protein>
<reference evidence="1" key="1">
    <citation type="submission" date="2020-09" db="EMBL/GenBank/DDBJ databases">
        <title>Taishania pollutisoli gen. nov., sp. nov., Isolated from Tetrabromobisphenol A-Contaminated Soil.</title>
        <authorList>
            <person name="Chen Q."/>
        </authorList>
    </citation>
    <scope>NUCLEOTIDE SEQUENCE</scope>
    <source>
        <strain evidence="1">CZZ-1</strain>
    </source>
</reference>
<comment type="caution">
    <text evidence="1">The sequence shown here is derived from an EMBL/GenBank/DDBJ whole genome shotgun (WGS) entry which is preliminary data.</text>
</comment>
<organism evidence="1 2">
    <name type="scientific">Taishania pollutisoli</name>
    <dbReference type="NCBI Taxonomy" id="2766479"/>
    <lineage>
        <taxon>Bacteria</taxon>
        <taxon>Pseudomonadati</taxon>
        <taxon>Bacteroidota</taxon>
        <taxon>Flavobacteriia</taxon>
        <taxon>Flavobacteriales</taxon>
        <taxon>Crocinitomicaceae</taxon>
        <taxon>Taishania</taxon>
    </lineage>
</organism>
<name>A0A8J6PJA3_9FLAO</name>
<keyword evidence="2" id="KW-1185">Reference proteome</keyword>
<dbReference type="Proteomes" id="UP000652681">
    <property type="component" value="Unassembled WGS sequence"/>
</dbReference>
<evidence type="ECO:0000313" key="1">
    <source>
        <dbReference type="EMBL" id="MBC9812726.1"/>
    </source>
</evidence>
<evidence type="ECO:0000313" key="2">
    <source>
        <dbReference type="Proteomes" id="UP000652681"/>
    </source>
</evidence>
<proteinExistence type="predicted"/>
<dbReference type="EMBL" id="JACVEL010000005">
    <property type="protein sequence ID" value="MBC9812726.1"/>
    <property type="molecule type" value="Genomic_DNA"/>
</dbReference>
<sequence>MTKEILTLIDNHTYTAAYNLVKQNERLAKIYVVWTLVYDGQKFETIDRTIHSDDVGNEIIESVKLYIHLSQSNWDKELLSEFRRVAKMIIAEIAAGLRNASHTIVDGQIIHTPAHLIKPDVRDYIQELIEHFDKKELYESKADMARVKAQLTLTMNLEKRYVGADMIQYGTFYENVKQYEDSVQIYYAVVHDFEEALDSVAYEDKEEQLLELGFLKDAYEGILRLTDTPDIQQKLDELNFVVSTLQHQSDSESFNQSTGDNHHVVEKKSWFKRILNN</sequence>
<dbReference type="AlphaFoldDB" id="A0A8J6PJA3"/>
<dbReference type="RefSeq" id="WP_216714153.1">
    <property type="nucleotide sequence ID" value="NZ_JACVEL010000005.1"/>
</dbReference>